<keyword evidence="3" id="KW-1185">Reference proteome</keyword>
<keyword evidence="1" id="KW-0472">Membrane</keyword>
<feature type="transmembrane region" description="Helical" evidence="1">
    <location>
        <begin position="174"/>
        <end position="192"/>
    </location>
</feature>
<dbReference type="AlphaFoldDB" id="A0A090IZI7"/>
<dbReference type="Proteomes" id="UP000040576">
    <property type="component" value="Unassembled WGS sequence"/>
</dbReference>
<sequence>MARFWETFNEAVEWFIKMTMTNIYWFILNLPFAFVIFTMIFSPVKIGLLYYLLCFFILVPLLFFPGTTALFAVARDWVLKRETASHATVFFKYFKDNYKKSVISGLIFMFLWLIIVGDVYYLQSVGNAVFSMIFLIFGAGLLVYTIQFISLSVHFEMDVKTLLKNAFYFTFRKPIYSLLIFFITTFLIYVSIAKLWFLLPFFTGSIIAYLSFFIFYRMYLRIKHE</sequence>
<feature type="transmembrane region" description="Helical" evidence="1">
    <location>
        <begin position="102"/>
        <end position="122"/>
    </location>
</feature>
<feature type="transmembrane region" description="Helical" evidence="1">
    <location>
        <begin position="128"/>
        <end position="153"/>
    </location>
</feature>
<dbReference type="InterPro" id="IPR006938">
    <property type="entry name" value="DUF624"/>
</dbReference>
<name>A0A090IZI7_9BACI</name>
<accession>A0A090IZI7</accession>
<dbReference type="EMBL" id="CCRF01000102">
    <property type="protein sequence ID" value="CEE03167.1"/>
    <property type="molecule type" value="Genomic_DNA"/>
</dbReference>
<keyword evidence="1" id="KW-1133">Transmembrane helix</keyword>
<evidence type="ECO:0000313" key="3">
    <source>
        <dbReference type="Proteomes" id="UP000040576"/>
    </source>
</evidence>
<feature type="transmembrane region" description="Helical" evidence="1">
    <location>
        <begin position="48"/>
        <end position="73"/>
    </location>
</feature>
<dbReference type="RefSeq" id="WP_051989205.1">
    <property type="nucleotide sequence ID" value="NZ_CCRF01000102.1"/>
</dbReference>
<gene>
    <name evidence="2" type="ORF">BT1A1_3386</name>
</gene>
<evidence type="ECO:0000256" key="1">
    <source>
        <dbReference type="SAM" id="Phobius"/>
    </source>
</evidence>
<feature type="transmembrane region" description="Helical" evidence="1">
    <location>
        <begin position="198"/>
        <end position="219"/>
    </location>
</feature>
<evidence type="ECO:0000313" key="2">
    <source>
        <dbReference type="EMBL" id="CEE03167.1"/>
    </source>
</evidence>
<proteinExistence type="predicted"/>
<reference evidence="2 3" key="1">
    <citation type="submission" date="2014-07" db="EMBL/GenBank/DDBJ databases">
        <authorList>
            <person name="Wibberg Daniel"/>
        </authorList>
    </citation>
    <scope>NUCLEOTIDE SEQUENCE [LARGE SCALE GENOMIC DNA]</scope>
</reference>
<protein>
    <recommendedName>
        <fullName evidence="4">DUF624 domain-containing protein</fullName>
    </recommendedName>
</protein>
<dbReference type="Pfam" id="PF04854">
    <property type="entry name" value="DUF624"/>
    <property type="match status" value="1"/>
</dbReference>
<evidence type="ECO:0008006" key="4">
    <source>
        <dbReference type="Google" id="ProtNLM"/>
    </source>
</evidence>
<organism evidence="2 3">
    <name type="scientific">Caldibacillus thermoamylovorans</name>
    <dbReference type="NCBI Taxonomy" id="35841"/>
    <lineage>
        <taxon>Bacteria</taxon>
        <taxon>Bacillati</taxon>
        <taxon>Bacillota</taxon>
        <taxon>Bacilli</taxon>
        <taxon>Bacillales</taxon>
        <taxon>Bacillaceae</taxon>
        <taxon>Caldibacillus</taxon>
    </lineage>
</organism>
<keyword evidence="1" id="KW-0812">Transmembrane</keyword>
<feature type="transmembrane region" description="Helical" evidence="1">
    <location>
        <begin position="23"/>
        <end position="42"/>
    </location>
</feature>